<dbReference type="EMBL" id="CACRXK020022199">
    <property type="protein sequence ID" value="CAB4036589.1"/>
    <property type="molecule type" value="Genomic_DNA"/>
</dbReference>
<proteinExistence type="predicted"/>
<dbReference type="AlphaFoldDB" id="A0A7D9LN31"/>
<evidence type="ECO:0000313" key="1">
    <source>
        <dbReference type="EMBL" id="CAB4036589.1"/>
    </source>
</evidence>
<name>A0A7D9LN31_PARCT</name>
<accession>A0A7D9LN31</accession>
<reference evidence="1" key="1">
    <citation type="submission" date="2020-04" db="EMBL/GenBank/DDBJ databases">
        <authorList>
            <person name="Alioto T."/>
            <person name="Alioto T."/>
            <person name="Gomez Garrido J."/>
        </authorList>
    </citation>
    <scope>NUCLEOTIDE SEQUENCE</scope>
    <source>
        <strain evidence="1">A484AB</strain>
    </source>
</reference>
<protein>
    <submittedName>
        <fullName evidence="1">Uncharacterized protein</fullName>
    </submittedName>
</protein>
<feature type="non-terminal residue" evidence="1">
    <location>
        <position position="241"/>
    </location>
</feature>
<comment type="caution">
    <text evidence="1">The sequence shown here is derived from an EMBL/GenBank/DDBJ whole genome shotgun (WGS) entry which is preliminary data.</text>
</comment>
<gene>
    <name evidence="1" type="ORF">PACLA_8A004561</name>
</gene>
<organism evidence="1 2">
    <name type="scientific">Paramuricea clavata</name>
    <name type="common">Red gorgonian</name>
    <name type="synonym">Violescent sea-whip</name>
    <dbReference type="NCBI Taxonomy" id="317549"/>
    <lineage>
        <taxon>Eukaryota</taxon>
        <taxon>Metazoa</taxon>
        <taxon>Cnidaria</taxon>
        <taxon>Anthozoa</taxon>
        <taxon>Octocorallia</taxon>
        <taxon>Malacalcyonacea</taxon>
        <taxon>Plexauridae</taxon>
        <taxon>Paramuricea</taxon>
    </lineage>
</organism>
<evidence type="ECO:0000313" key="2">
    <source>
        <dbReference type="Proteomes" id="UP001152795"/>
    </source>
</evidence>
<dbReference type="Proteomes" id="UP001152795">
    <property type="component" value="Unassembled WGS sequence"/>
</dbReference>
<keyword evidence="2" id="KW-1185">Reference proteome</keyword>
<sequence length="241" mass="27683">MTKIVRFKSSPKEFLDGFESTHDEIRTEEDHFIIVHLLNKYDSKSAVLGGNLEQLAMLACCSSPHVVKRALDAILNEIILSISNSSRIRCHNLLKAETILRESFVNFMAVDNMKAKCHRMTTYSWIITLVLLKCSKEECIGILPKIKEFEKNTLDALQNNREYSGRNTFRYGIYLARESIKQISGRKDSRQSLHRIMKKCENLLNSKLEKDEVMKLGKAICNGGSWMDLHVCLVFLQDLPK</sequence>
<dbReference type="OrthoDB" id="6008177at2759"/>